<comment type="similarity">
    <text evidence="2">Belongs to the pseudouridine synthase TruB family.</text>
</comment>
<evidence type="ECO:0000256" key="4">
    <source>
        <dbReference type="ARBA" id="ARBA00022694"/>
    </source>
</evidence>
<dbReference type="InterPro" id="IPR002501">
    <property type="entry name" value="PsdUridine_synth_N"/>
</dbReference>
<gene>
    <name evidence="8" type="primary">PUS4_2</name>
    <name evidence="8" type="ORF">SLS60_004115</name>
</gene>
<protein>
    <recommendedName>
        <fullName evidence="3">tRNA pseudouridine(55) synthase</fullName>
        <ecNumber evidence="3">5.4.99.25</ecNumber>
    </recommendedName>
</protein>
<dbReference type="PANTHER" id="PTHR13767:SF2">
    <property type="entry name" value="PSEUDOURIDYLATE SYNTHASE TRUB1"/>
    <property type="match status" value="1"/>
</dbReference>
<dbReference type="SUPFAM" id="SSF55120">
    <property type="entry name" value="Pseudouridine synthase"/>
    <property type="match status" value="1"/>
</dbReference>
<dbReference type="Pfam" id="PF01509">
    <property type="entry name" value="TruB_N"/>
    <property type="match status" value="1"/>
</dbReference>
<dbReference type="PANTHER" id="PTHR13767">
    <property type="entry name" value="TRNA-PSEUDOURIDINE SYNTHASE"/>
    <property type="match status" value="1"/>
</dbReference>
<dbReference type="Gene3D" id="3.30.2350.10">
    <property type="entry name" value="Pseudouridine synthase"/>
    <property type="match status" value="1"/>
</dbReference>
<accession>A0ABR3RR09</accession>
<feature type="compositionally biased region" description="Basic residues" evidence="6">
    <location>
        <begin position="349"/>
        <end position="358"/>
    </location>
</feature>
<evidence type="ECO:0000256" key="5">
    <source>
        <dbReference type="ARBA" id="ARBA00023235"/>
    </source>
</evidence>
<comment type="caution">
    <text evidence="8">The sequence shown here is derived from an EMBL/GenBank/DDBJ whole genome shotgun (WGS) entry which is preliminary data.</text>
</comment>
<dbReference type="InterPro" id="IPR020103">
    <property type="entry name" value="PsdUridine_synth_cat_dom_sf"/>
</dbReference>
<dbReference type="HAMAP" id="MF_01080">
    <property type="entry name" value="TruB_bact"/>
    <property type="match status" value="1"/>
</dbReference>
<comment type="catalytic activity">
    <reaction evidence="1">
        <text>a uridine in mRNA = a pseudouridine in mRNA</text>
        <dbReference type="Rhea" id="RHEA:56644"/>
        <dbReference type="Rhea" id="RHEA-COMP:14658"/>
        <dbReference type="Rhea" id="RHEA-COMP:14659"/>
        <dbReference type="ChEBI" id="CHEBI:65314"/>
        <dbReference type="ChEBI" id="CHEBI:65315"/>
    </reaction>
</comment>
<reference evidence="8 9" key="1">
    <citation type="submission" date="2024-02" db="EMBL/GenBank/DDBJ databases">
        <title>De novo assembly and annotation of 12 fungi associated with fruit tree decline syndrome in Ontario, Canada.</title>
        <authorList>
            <person name="Sulman M."/>
            <person name="Ellouze W."/>
            <person name="Ilyukhin E."/>
        </authorList>
    </citation>
    <scope>NUCLEOTIDE SEQUENCE [LARGE SCALE GENOMIC DNA]</scope>
    <source>
        <strain evidence="8 9">M42-189</strain>
    </source>
</reference>
<evidence type="ECO:0000256" key="3">
    <source>
        <dbReference type="ARBA" id="ARBA00012787"/>
    </source>
</evidence>
<feature type="domain" description="Pseudouridine synthase II N-terminal" evidence="7">
    <location>
        <begin position="77"/>
        <end position="237"/>
    </location>
</feature>
<feature type="region of interest" description="Disordered" evidence="6">
    <location>
        <begin position="313"/>
        <end position="370"/>
    </location>
</feature>
<name>A0ABR3RR09_9PLEO</name>
<dbReference type="InterPro" id="IPR014780">
    <property type="entry name" value="tRNA_psdUridine_synth_TruB"/>
</dbReference>
<evidence type="ECO:0000313" key="9">
    <source>
        <dbReference type="Proteomes" id="UP001521785"/>
    </source>
</evidence>
<evidence type="ECO:0000259" key="7">
    <source>
        <dbReference type="Pfam" id="PF01509"/>
    </source>
</evidence>
<evidence type="ECO:0000256" key="6">
    <source>
        <dbReference type="SAM" id="MobiDB-lite"/>
    </source>
</evidence>
<evidence type="ECO:0000256" key="1">
    <source>
        <dbReference type="ARBA" id="ARBA00001166"/>
    </source>
</evidence>
<dbReference type="NCBIfam" id="TIGR00431">
    <property type="entry name" value="TruB"/>
    <property type="match status" value="1"/>
</dbReference>
<keyword evidence="4" id="KW-0819">tRNA processing</keyword>
<evidence type="ECO:0000313" key="8">
    <source>
        <dbReference type="EMBL" id="KAL1606708.1"/>
    </source>
</evidence>
<evidence type="ECO:0000256" key="2">
    <source>
        <dbReference type="ARBA" id="ARBA00008999"/>
    </source>
</evidence>
<organism evidence="8 9">
    <name type="scientific">Paraconiothyrium brasiliense</name>
    <dbReference type="NCBI Taxonomy" id="300254"/>
    <lineage>
        <taxon>Eukaryota</taxon>
        <taxon>Fungi</taxon>
        <taxon>Dikarya</taxon>
        <taxon>Ascomycota</taxon>
        <taxon>Pezizomycotina</taxon>
        <taxon>Dothideomycetes</taxon>
        <taxon>Pleosporomycetidae</taxon>
        <taxon>Pleosporales</taxon>
        <taxon>Massarineae</taxon>
        <taxon>Didymosphaeriaceae</taxon>
        <taxon>Paraconiothyrium</taxon>
    </lineage>
</organism>
<dbReference type="Proteomes" id="UP001521785">
    <property type="component" value="Unassembled WGS sequence"/>
</dbReference>
<feature type="compositionally biased region" description="Basic and acidic residues" evidence="6">
    <location>
        <begin position="317"/>
        <end position="334"/>
    </location>
</feature>
<sequence>MAEVSSEVLEGVFAISKPSGITSGQSLLHLQSIFSRSTLFAPLLASTRQNRLVQASLIPSSQKAKADDEETNGRFFRMGHGGTLDPLASGILIIGIGRGTKSLQNYLGCTKTYETVVLFGKSTDTYDVDGEVVAEKSCAHMSEALVRQKLAAFKGTFRQVPPLYSGLKINGVKACDYMRARKELPRQLEDREVCVVECELLEWWNEGEHDFKWPSDSTAATAPAVRLRLTVSSGFYVRSLAYDLGTACGSLATMAELTRTRQAKFAIGDGIGAEKSLPAVTYADLDAGEDVWGPVVKCQLRAWMEQNPPVLTQAHINGRDPDTKKRLSEEEKGKIRQRFRGEWVGTSRKERRRQHKAAKACMNGQNDAAS</sequence>
<proteinExistence type="inferred from homology"/>
<dbReference type="EC" id="5.4.99.25" evidence="3"/>
<keyword evidence="9" id="KW-1185">Reference proteome</keyword>
<dbReference type="EMBL" id="JAKJXO020000004">
    <property type="protein sequence ID" value="KAL1606708.1"/>
    <property type="molecule type" value="Genomic_DNA"/>
</dbReference>
<keyword evidence="5" id="KW-0413">Isomerase</keyword>